<keyword evidence="1" id="KW-0255">Endonuclease</keyword>
<evidence type="ECO:0000313" key="2">
    <source>
        <dbReference type="Proteomes" id="UP001597286"/>
    </source>
</evidence>
<organism evidence="1 2">
    <name type="scientific">Rhodococcus gannanensis</name>
    <dbReference type="NCBI Taxonomy" id="1960308"/>
    <lineage>
        <taxon>Bacteria</taxon>
        <taxon>Bacillati</taxon>
        <taxon>Actinomycetota</taxon>
        <taxon>Actinomycetes</taxon>
        <taxon>Mycobacteriales</taxon>
        <taxon>Nocardiaceae</taxon>
        <taxon>Rhodococcus</taxon>
    </lineage>
</organism>
<accession>A0ABW4P3I8</accession>
<dbReference type="EMBL" id="JBHUFB010000010">
    <property type="protein sequence ID" value="MFD1812991.1"/>
    <property type="molecule type" value="Genomic_DNA"/>
</dbReference>
<comment type="caution">
    <text evidence="1">The sequence shown here is derived from an EMBL/GenBank/DDBJ whole genome shotgun (WGS) entry which is preliminary data.</text>
</comment>
<sequence length="217" mass="23720">MNNSTAEVASRLVDRAGTTYAAEADITLRNRPMPLFQLLVLALLLSTRISADLAVRAARELFHAGIRTPDAAATADRRSIIAALGRAHYRRYDESTATRLREIGETVRDRYRGDLRKLAERSDGDIGAATALLTEFTGIGEVGASIFLREAQDVWPWVRPYLDERALRSADDLGLPTEPADLAALASRGDVAPLAAALVRTSLDIELRTEILDTPPR</sequence>
<dbReference type="Gene3D" id="1.10.1670.10">
    <property type="entry name" value="Helix-hairpin-Helix base-excision DNA repair enzymes (C-terminal)"/>
    <property type="match status" value="1"/>
</dbReference>
<dbReference type="SUPFAM" id="SSF48150">
    <property type="entry name" value="DNA-glycosylase"/>
    <property type="match status" value="1"/>
</dbReference>
<dbReference type="Proteomes" id="UP001597286">
    <property type="component" value="Unassembled WGS sequence"/>
</dbReference>
<evidence type="ECO:0000313" key="1">
    <source>
        <dbReference type="EMBL" id="MFD1812991.1"/>
    </source>
</evidence>
<keyword evidence="1" id="KW-0540">Nuclease</keyword>
<reference evidence="2" key="1">
    <citation type="journal article" date="2019" name="Int. J. Syst. Evol. Microbiol.">
        <title>The Global Catalogue of Microorganisms (GCM) 10K type strain sequencing project: providing services to taxonomists for standard genome sequencing and annotation.</title>
        <authorList>
            <consortium name="The Broad Institute Genomics Platform"/>
            <consortium name="The Broad Institute Genome Sequencing Center for Infectious Disease"/>
            <person name="Wu L."/>
            <person name="Ma J."/>
        </authorList>
    </citation>
    <scope>NUCLEOTIDE SEQUENCE [LARGE SCALE GENOMIC DNA]</scope>
    <source>
        <strain evidence="2">DT72</strain>
    </source>
</reference>
<name>A0ABW4P3I8_9NOCA</name>
<keyword evidence="2" id="KW-1185">Reference proteome</keyword>
<gene>
    <name evidence="1" type="ORF">ACFSJG_12250</name>
</gene>
<dbReference type="InterPro" id="IPR023170">
    <property type="entry name" value="HhH_base_excis_C"/>
</dbReference>
<keyword evidence="1" id="KW-0378">Hydrolase</keyword>
<dbReference type="InterPro" id="IPR011257">
    <property type="entry name" value="DNA_glycosylase"/>
</dbReference>
<dbReference type="GO" id="GO:0004519">
    <property type="term" value="F:endonuclease activity"/>
    <property type="evidence" value="ECO:0007669"/>
    <property type="project" value="UniProtKB-KW"/>
</dbReference>
<protein>
    <submittedName>
        <fullName evidence="1">Endonuclease</fullName>
    </submittedName>
</protein>
<dbReference type="Gene3D" id="1.10.340.30">
    <property type="entry name" value="Hypothetical protein, domain 2"/>
    <property type="match status" value="1"/>
</dbReference>
<dbReference type="RefSeq" id="WP_378485496.1">
    <property type="nucleotide sequence ID" value="NZ_JBHUFB010000010.1"/>
</dbReference>
<proteinExistence type="predicted"/>